<evidence type="ECO:0000259" key="5">
    <source>
        <dbReference type="PROSITE" id="PS50966"/>
    </source>
</evidence>
<evidence type="ECO:0000256" key="3">
    <source>
        <dbReference type="SAM" id="MobiDB-lite"/>
    </source>
</evidence>
<dbReference type="SUPFAM" id="SSF57756">
    <property type="entry name" value="Retrovirus zinc finger-like domains"/>
    <property type="match status" value="1"/>
</dbReference>
<dbReference type="RefSeq" id="WP_066570149.1">
    <property type="nucleotide sequence ID" value="NZ_CP015623.1"/>
</dbReference>
<feature type="domain" description="CCHC-type" evidence="4">
    <location>
        <begin position="249"/>
        <end position="265"/>
    </location>
</feature>
<evidence type="ECO:0000259" key="4">
    <source>
        <dbReference type="PROSITE" id="PS50158"/>
    </source>
</evidence>
<evidence type="ECO:0008006" key="8">
    <source>
        <dbReference type="Google" id="ProtNLM"/>
    </source>
</evidence>
<dbReference type="GO" id="GO:0003676">
    <property type="term" value="F:nucleic acid binding"/>
    <property type="evidence" value="ECO:0007669"/>
    <property type="project" value="InterPro"/>
</dbReference>
<evidence type="ECO:0000313" key="6">
    <source>
        <dbReference type="EMBL" id="ANE05465.1"/>
    </source>
</evidence>
<feature type="coiled-coil region" evidence="2">
    <location>
        <begin position="309"/>
        <end position="367"/>
    </location>
</feature>
<feature type="region of interest" description="Disordered" evidence="3">
    <location>
        <begin position="709"/>
        <end position="735"/>
    </location>
</feature>
<keyword evidence="7" id="KW-1185">Reference proteome</keyword>
<dbReference type="PROSITE" id="PS50158">
    <property type="entry name" value="ZF_CCHC"/>
    <property type="match status" value="1"/>
</dbReference>
<keyword evidence="2" id="KW-0175">Coiled coil</keyword>
<sequence>MVCRENKGRSAIMGYVKHLQRELGGEAFNDAEVQSLIHQVKHDGDALDVEAPLTKEEQVDMMRRLRSQIIENPSISEEEKYRKSTQRPGIVTRLDEEIARIESGKTAKGDPLTASQLNTASHMYAMQRLGNTLERINPAKQEFLETNARHRGISYEEAQAEWSQLMSQKGHFESRSLIRDDVRESLATAGIDSHVQANLGASGRAINAMEVMEARRMEMVKNSESKPAVTKEHSLATFVAPGSKESQLRCRKCGQFGHEDSSCPNIKQVERLEDIRAERHLISRAEEIAHDRHFIDTASDDVIRELYGVDDVDQERADTRRTLDAMANELSAEANGTGAKYLDEKYRKRAQVRIEREEKRAEKEISNNAAIVSKDVSDVQYNEDSGVIVIHRTPDEDGQPREPIIRRCHPDEAADFSERLRTEPLDKVLATSMNTDGHQFANRGDAQAALTMNRCPTCGQWASMTSGHKCPVPGGPSEELEHDRRRARIEQQQKRRKRQADGGEPVASFERDVDFRGHQGQRKRNLRYALDGEQGAITVNNYRFGKPKEVLSSVDEGKVALPAVSASFEDGQVSGRVSVWANDDGERMLSAYDTGLAEAGLKCDCADYAKNYRCKHIQATRVMVQQAYGEAGTPTRALPDGVVPGDRIVRGANADQTAQDGLEINEERIGMNRLQSMKRSRRWEEMQNFVSNRAAGQGTTTLMVEGPRSNDGEAMDWPDTWAPQPTTDDGTQRREQSLGKVTDLTNRGAVADRFRTLMSNRYVEMPDGSRERIKYAANMSSNPGGITINLPRSFQRTTPARRRAAQKGLADMLGVPQSTVTEKGLFIPDNTASYAEYLDRASQNVNTRRINGPQTVSLPTAESYEASRKNSLRGWRGVTANV</sequence>
<protein>
    <recommendedName>
        <fullName evidence="8">SWIM-type domain-containing protein</fullName>
    </recommendedName>
</protein>
<geneLocation type="plasmid" evidence="6 7">
    <name>pCRULAC1</name>
</geneLocation>
<dbReference type="GO" id="GO:0008270">
    <property type="term" value="F:zinc ion binding"/>
    <property type="evidence" value="ECO:0007669"/>
    <property type="project" value="UniProtKB-KW"/>
</dbReference>
<dbReference type="EMBL" id="CP015623">
    <property type="protein sequence ID" value="ANE05465.1"/>
    <property type="molecule type" value="Genomic_DNA"/>
</dbReference>
<accession>A0A172QXM4</accession>
<proteinExistence type="predicted"/>
<organism evidence="6 7">
    <name type="scientific">Corynebacterium crudilactis</name>
    <dbReference type="NCBI Taxonomy" id="1652495"/>
    <lineage>
        <taxon>Bacteria</taxon>
        <taxon>Bacillati</taxon>
        <taxon>Actinomycetota</taxon>
        <taxon>Actinomycetes</taxon>
        <taxon>Mycobacteriales</taxon>
        <taxon>Corynebacteriaceae</taxon>
        <taxon>Corynebacterium</taxon>
    </lineage>
</organism>
<dbReference type="OrthoDB" id="4771837at2"/>
<dbReference type="InterPro" id="IPR007527">
    <property type="entry name" value="Znf_SWIM"/>
</dbReference>
<gene>
    <name evidence="6" type="ORF">ccrud_14080</name>
</gene>
<name>A0A172QXM4_9CORY</name>
<dbReference type="AlphaFoldDB" id="A0A172QXM4"/>
<dbReference type="PROSITE" id="PS50966">
    <property type="entry name" value="ZF_SWIM"/>
    <property type="match status" value="1"/>
</dbReference>
<dbReference type="InterPro" id="IPR001878">
    <property type="entry name" value="Znf_CCHC"/>
</dbReference>
<keyword evidence="1" id="KW-0863">Zinc-finger</keyword>
<dbReference type="KEGG" id="ccjz:ccrud_14080"/>
<reference evidence="6 7" key="1">
    <citation type="submission" date="2016-05" db="EMBL/GenBank/DDBJ databases">
        <title>Complete genome sequence of Corynebacterium crudilactis, a new Corynebacterium species isolated from raw cow's milk.</title>
        <authorList>
            <person name="Christian R."/>
            <person name="Zimmermann J."/>
            <person name="Lipski A."/>
            <person name="Kalinowski J."/>
        </authorList>
    </citation>
    <scope>NUCLEOTIDE SEQUENCE [LARGE SCALE GENOMIC DNA]</scope>
    <source>
        <strain evidence="6 7">JZ16</strain>
        <plasmid evidence="6 7">pCRULAC1</plasmid>
    </source>
</reference>
<keyword evidence="1" id="KW-0479">Metal-binding</keyword>
<evidence type="ECO:0000313" key="7">
    <source>
        <dbReference type="Proteomes" id="UP000076929"/>
    </source>
</evidence>
<feature type="domain" description="SWIM-type" evidence="5">
    <location>
        <begin position="592"/>
        <end position="625"/>
    </location>
</feature>
<feature type="region of interest" description="Disordered" evidence="3">
    <location>
        <begin position="488"/>
        <end position="520"/>
    </location>
</feature>
<evidence type="ECO:0000256" key="2">
    <source>
        <dbReference type="SAM" id="Coils"/>
    </source>
</evidence>
<evidence type="ECO:0000256" key="1">
    <source>
        <dbReference type="PROSITE-ProRule" id="PRU00325"/>
    </source>
</evidence>
<keyword evidence="6" id="KW-0614">Plasmid</keyword>
<dbReference type="Proteomes" id="UP000076929">
    <property type="component" value="Plasmid pCRULAC1"/>
</dbReference>
<dbReference type="InterPro" id="IPR036875">
    <property type="entry name" value="Znf_CCHC_sf"/>
</dbReference>
<keyword evidence="1" id="KW-0862">Zinc</keyword>